<feature type="domain" description="Enoyl reductase (ER)" evidence="2">
    <location>
        <begin position="27"/>
        <end position="317"/>
    </location>
</feature>
<dbReference type="SUPFAM" id="SSF50129">
    <property type="entry name" value="GroES-like"/>
    <property type="match status" value="1"/>
</dbReference>
<gene>
    <name evidence="3" type="ORF">HNR07_003506</name>
</gene>
<evidence type="ECO:0000313" key="3">
    <source>
        <dbReference type="EMBL" id="MBB5492369.1"/>
    </source>
</evidence>
<reference evidence="3 4" key="1">
    <citation type="submission" date="2020-08" db="EMBL/GenBank/DDBJ databases">
        <title>Sequencing the genomes of 1000 actinobacteria strains.</title>
        <authorList>
            <person name="Klenk H.-P."/>
        </authorList>
    </citation>
    <scope>NUCLEOTIDE SEQUENCE [LARGE SCALE GENOMIC DNA]</scope>
    <source>
        <strain evidence="3 4">DSM 44598</strain>
    </source>
</reference>
<dbReference type="PANTHER" id="PTHR44154">
    <property type="entry name" value="QUINONE OXIDOREDUCTASE"/>
    <property type="match status" value="1"/>
</dbReference>
<dbReference type="Gene3D" id="3.90.180.10">
    <property type="entry name" value="Medium-chain alcohol dehydrogenases, catalytic domain"/>
    <property type="match status" value="1"/>
</dbReference>
<comment type="caution">
    <text evidence="3">The sequence shown here is derived from an EMBL/GenBank/DDBJ whole genome shotgun (WGS) entry which is preliminary data.</text>
</comment>
<dbReference type="Gene3D" id="3.40.50.720">
    <property type="entry name" value="NAD(P)-binding Rossmann-like Domain"/>
    <property type="match status" value="1"/>
</dbReference>
<dbReference type="InterPro" id="IPR020843">
    <property type="entry name" value="ER"/>
</dbReference>
<keyword evidence="4" id="KW-1185">Reference proteome</keyword>
<proteinExistence type="predicted"/>
<dbReference type="InterPro" id="IPR051603">
    <property type="entry name" value="Zinc-ADH_QOR/CCCR"/>
</dbReference>
<dbReference type="EMBL" id="JACHDO010000001">
    <property type="protein sequence ID" value="MBB5492369.1"/>
    <property type="molecule type" value="Genomic_DNA"/>
</dbReference>
<sequence>MNNGAEGMTEGTTPGATMRAAAIDAFGPAENLTVRDLPRPVPAPGELLVRVRTAGVQLTDAAIRDGWTPPGATIEFPQVLGNEFAGTVAGAGAGVTGFSVGDEVAGYRVLGCYAEYVTVPAEQVVHKPAEVPWLAAGALSASGQTAHTALERLRVGEGETLLVHGAAGGVGTVAVQLAVARGARVVGTASPANHEYVRSLSAVPVEYGEGQLQRIRAAAPQGVDAALDAAGHENLRTAVELVGDRSRIGTIVDIALVKELGCQWISSDRSAARLRELLDLCAKGRLTITIRETFPLDEVWKAHLDVETGHGRGKIALVVGAGEHADSDGTP</sequence>
<evidence type="ECO:0000313" key="4">
    <source>
        <dbReference type="Proteomes" id="UP000579647"/>
    </source>
</evidence>
<dbReference type="InterPro" id="IPR036291">
    <property type="entry name" value="NAD(P)-bd_dom_sf"/>
</dbReference>
<evidence type="ECO:0000259" key="2">
    <source>
        <dbReference type="SMART" id="SM00829"/>
    </source>
</evidence>
<name>A0A840W5W0_9ACTN</name>
<dbReference type="CDD" id="cd05289">
    <property type="entry name" value="MDR_like_2"/>
    <property type="match status" value="1"/>
</dbReference>
<dbReference type="InterPro" id="IPR013154">
    <property type="entry name" value="ADH-like_N"/>
</dbReference>
<dbReference type="Proteomes" id="UP000579647">
    <property type="component" value="Unassembled WGS sequence"/>
</dbReference>
<evidence type="ECO:0000256" key="1">
    <source>
        <dbReference type="ARBA" id="ARBA00022857"/>
    </source>
</evidence>
<dbReference type="Pfam" id="PF08240">
    <property type="entry name" value="ADH_N"/>
    <property type="match status" value="1"/>
</dbReference>
<dbReference type="GO" id="GO:0016491">
    <property type="term" value="F:oxidoreductase activity"/>
    <property type="evidence" value="ECO:0007669"/>
    <property type="project" value="InterPro"/>
</dbReference>
<dbReference type="SUPFAM" id="SSF51735">
    <property type="entry name" value="NAD(P)-binding Rossmann-fold domains"/>
    <property type="match status" value="1"/>
</dbReference>
<dbReference type="AlphaFoldDB" id="A0A840W5W0"/>
<accession>A0A840W5W0</accession>
<dbReference type="InterPro" id="IPR011032">
    <property type="entry name" value="GroES-like_sf"/>
</dbReference>
<organism evidence="3 4">
    <name type="scientific">Nocardiopsis metallicus</name>
    <dbReference type="NCBI Taxonomy" id="179819"/>
    <lineage>
        <taxon>Bacteria</taxon>
        <taxon>Bacillati</taxon>
        <taxon>Actinomycetota</taxon>
        <taxon>Actinomycetes</taxon>
        <taxon>Streptosporangiales</taxon>
        <taxon>Nocardiopsidaceae</taxon>
        <taxon>Nocardiopsis</taxon>
    </lineage>
</organism>
<protein>
    <submittedName>
        <fullName evidence="3">NADPH:quinone reductase-like Zn-dependent oxidoreductase</fullName>
    </submittedName>
</protein>
<dbReference type="Pfam" id="PF13602">
    <property type="entry name" value="ADH_zinc_N_2"/>
    <property type="match status" value="1"/>
</dbReference>
<keyword evidence="1" id="KW-0521">NADP</keyword>
<dbReference type="PANTHER" id="PTHR44154:SF1">
    <property type="entry name" value="QUINONE OXIDOREDUCTASE"/>
    <property type="match status" value="1"/>
</dbReference>
<dbReference type="SMART" id="SM00829">
    <property type="entry name" value="PKS_ER"/>
    <property type="match status" value="1"/>
</dbReference>